<dbReference type="InterPro" id="IPR050161">
    <property type="entry name" value="Siro_Cobalamin_biosynth"/>
</dbReference>
<keyword evidence="2" id="KW-1185">Reference proteome</keyword>
<dbReference type="InterPro" id="IPR035996">
    <property type="entry name" value="4pyrrol_Methylase_sf"/>
</dbReference>
<dbReference type="Proteomes" id="UP000001194">
    <property type="component" value="Unassembled WGS sequence"/>
</dbReference>
<dbReference type="GO" id="GO:0019354">
    <property type="term" value="P:siroheme biosynthetic process"/>
    <property type="evidence" value="ECO:0007669"/>
    <property type="project" value="TreeGrafter"/>
</dbReference>
<dbReference type="SUPFAM" id="SSF53790">
    <property type="entry name" value="Tetrapyrrole methylase"/>
    <property type="match status" value="1"/>
</dbReference>
<dbReference type="EMBL" id="DS547121">
    <property type="protein sequence ID" value="EDR03938.1"/>
    <property type="molecule type" value="Genomic_DNA"/>
</dbReference>
<organism evidence="2">
    <name type="scientific">Laccaria bicolor (strain S238N-H82 / ATCC MYA-4686)</name>
    <name type="common">Bicoloured deceiver</name>
    <name type="synonym">Laccaria laccata var. bicolor</name>
    <dbReference type="NCBI Taxonomy" id="486041"/>
    <lineage>
        <taxon>Eukaryota</taxon>
        <taxon>Fungi</taxon>
        <taxon>Dikarya</taxon>
        <taxon>Basidiomycota</taxon>
        <taxon>Agaricomycotina</taxon>
        <taxon>Agaricomycetes</taxon>
        <taxon>Agaricomycetidae</taxon>
        <taxon>Agaricales</taxon>
        <taxon>Agaricineae</taxon>
        <taxon>Hydnangiaceae</taxon>
        <taxon>Laccaria</taxon>
    </lineage>
</organism>
<dbReference type="GO" id="GO:0004851">
    <property type="term" value="F:uroporphyrin-III C-methyltransferase activity"/>
    <property type="evidence" value="ECO:0007669"/>
    <property type="project" value="TreeGrafter"/>
</dbReference>
<dbReference type="AlphaFoldDB" id="B0DNH0"/>
<sequence length="100" mass="10310">MLTILVDLVLADKFVAQDVLDLIVSKTELIIAKSAKSKEEMMRLAVEGAEGGCASFAGTLLPCPWALVLGVSSALARPTFGGIPLTQRGVAGGVIVWGGV</sequence>
<dbReference type="PANTHER" id="PTHR45790">
    <property type="entry name" value="SIROHEME SYNTHASE-RELATED"/>
    <property type="match status" value="1"/>
</dbReference>
<evidence type="ECO:0000313" key="1">
    <source>
        <dbReference type="EMBL" id="EDR03938.1"/>
    </source>
</evidence>
<dbReference type="RefSeq" id="XP_001885506.1">
    <property type="nucleotide sequence ID" value="XM_001885471.1"/>
</dbReference>
<dbReference type="OrthoDB" id="508204at2759"/>
<dbReference type="GeneID" id="6081028"/>
<name>B0DNH0_LACBS</name>
<dbReference type="InParanoid" id="B0DNH0"/>
<dbReference type="PANTHER" id="PTHR45790:SF6">
    <property type="entry name" value="UROPORPHYRINOGEN-III C-METHYLTRANSFERASE"/>
    <property type="match status" value="1"/>
</dbReference>
<reference evidence="1 2" key="1">
    <citation type="journal article" date="2008" name="Nature">
        <title>The genome of Laccaria bicolor provides insights into mycorrhizal symbiosis.</title>
        <authorList>
            <person name="Martin F."/>
            <person name="Aerts A."/>
            <person name="Ahren D."/>
            <person name="Brun A."/>
            <person name="Danchin E.G.J."/>
            <person name="Duchaussoy F."/>
            <person name="Gibon J."/>
            <person name="Kohler A."/>
            <person name="Lindquist E."/>
            <person name="Pereda V."/>
            <person name="Salamov A."/>
            <person name="Shapiro H.J."/>
            <person name="Wuyts J."/>
            <person name="Blaudez D."/>
            <person name="Buee M."/>
            <person name="Brokstein P."/>
            <person name="Canbaeck B."/>
            <person name="Cohen D."/>
            <person name="Courty P.E."/>
            <person name="Coutinho P.M."/>
            <person name="Delaruelle C."/>
            <person name="Detter J.C."/>
            <person name="Deveau A."/>
            <person name="DiFazio S."/>
            <person name="Duplessis S."/>
            <person name="Fraissinet-Tachet L."/>
            <person name="Lucic E."/>
            <person name="Frey-Klett P."/>
            <person name="Fourrey C."/>
            <person name="Feussner I."/>
            <person name="Gay G."/>
            <person name="Grimwood J."/>
            <person name="Hoegger P.J."/>
            <person name="Jain P."/>
            <person name="Kilaru S."/>
            <person name="Labbe J."/>
            <person name="Lin Y.C."/>
            <person name="Legue V."/>
            <person name="Le Tacon F."/>
            <person name="Marmeisse R."/>
            <person name="Melayah D."/>
            <person name="Montanini B."/>
            <person name="Muratet M."/>
            <person name="Nehls U."/>
            <person name="Niculita-Hirzel H."/>
            <person name="Oudot-Le Secq M.P."/>
            <person name="Peter M."/>
            <person name="Quesneville H."/>
            <person name="Rajashekar B."/>
            <person name="Reich M."/>
            <person name="Rouhier N."/>
            <person name="Schmutz J."/>
            <person name="Yin T."/>
            <person name="Chalot M."/>
            <person name="Henrissat B."/>
            <person name="Kuees U."/>
            <person name="Lucas S."/>
            <person name="Van de Peer Y."/>
            <person name="Podila G.K."/>
            <person name="Polle A."/>
            <person name="Pukkila P.J."/>
            <person name="Richardson P.M."/>
            <person name="Rouze P."/>
            <person name="Sanders I.R."/>
            <person name="Stajich J.E."/>
            <person name="Tunlid A."/>
            <person name="Tuskan G."/>
            <person name="Grigoriev I.V."/>
        </authorList>
    </citation>
    <scope>NUCLEOTIDE SEQUENCE [LARGE SCALE GENOMIC DNA]</scope>
    <source>
        <strain evidence="2">S238N-H82 / ATCC MYA-4686</strain>
    </source>
</reference>
<proteinExistence type="predicted"/>
<accession>B0DNH0</accession>
<evidence type="ECO:0000313" key="2">
    <source>
        <dbReference type="Proteomes" id="UP000001194"/>
    </source>
</evidence>
<dbReference type="HOGENOM" id="CLU_2306623_0_0_1"/>
<protein>
    <submittedName>
        <fullName evidence="1">Predicted protein</fullName>
    </submittedName>
</protein>
<gene>
    <name evidence="1" type="ORF">LACBIDRAFT_306633</name>
</gene>
<dbReference type="KEGG" id="lbc:LACBIDRAFT_306633"/>